<evidence type="ECO:0000313" key="6">
    <source>
        <dbReference type="Proteomes" id="UP000190744"/>
    </source>
</evidence>
<sequence>MQPDREHPEFGWQGIVRIVKPWNDRVRDFIDDTPAEILNVSKWFINEIIAEKYSVGNVFCLGDALDRHPSMNVLGSNTCIQDAFNLAWKAAYVHLGLADKSVLDTYSTERQPVGKAIIIRANQAFRDHSNVWEAQGTLTKTLSDRKAVLEKLSSDTKKGEVRRKAFRKAITSASHEFHALCIEMGQCYSDDGIHTADESEKYSLSGRGAEDDILYYEPYTYPGCRLPHVWLNTSISGHCKFTIDLAGHGAFMLLITWNPGACHIPSLFCLS</sequence>
<accession>A0A1S9RAZ3</accession>
<dbReference type="GO" id="GO:0016709">
    <property type="term" value="F:oxidoreductase activity, acting on paired donors, with incorporation or reduction of molecular oxygen, NAD(P)H as one donor, and incorporation of one atom of oxygen"/>
    <property type="evidence" value="ECO:0007669"/>
    <property type="project" value="UniProtKB-ARBA"/>
</dbReference>
<dbReference type="PRINTS" id="PR00420">
    <property type="entry name" value="RNGMNOXGNASE"/>
</dbReference>
<gene>
    <name evidence="5" type="ORF">PEBR_37759</name>
</gene>
<feature type="domain" description="FAD-binding" evidence="4">
    <location>
        <begin position="30"/>
        <end position="118"/>
    </location>
</feature>
<keyword evidence="3" id="KW-0560">Oxidoreductase</keyword>
<dbReference type="Pfam" id="PF01494">
    <property type="entry name" value="FAD_binding_3"/>
    <property type="match status" value="1"/>
</dbReference>
<dbReference type="PANTHER" id="PTHR43004:SF8">
    <property type="entry name" value="FAD-BINDING DOMAIN-CONTAINING PROTEIN-RELATED"/>
    <property type="match status" value="1"/>
</dbReference>
<dbReference type="PANTHER" id="PTHR43004">
    <property type="entry name" value="TRK SYSTEM POTASSIUM UPTAKE PROTEIN"/>
    <property type="match status" value="1"/>
</dbReference>
<dbReference type="GO" id="GO:0071949">
    <property type="term" value="F:FAD binding"/>
    <property type="evidence" value="ECO:0007669"/>
    <property type="project" value="InterPro"/>
</dbReference>
<dbReference type="EMBL" id="LJBN01000213">
    <property type="protein sequence ID" value="OOQ82709.1"/>
    <property type="molecule type" value="Genomic_DNA"/>
</dbReference>
<dbReference type="InterPro" id="IPR050641">
    <property type="entry name" value="RIFMO-like"/>
</dbReference>
<reference evidence="6" key="1">
    <citation type="submission" date="2015-09" db="EMBL/GenBank/DDBJ databases">
        <authorList>
            <person name="Fill T.P."/>
            <person name="Baretta J.F."/>
            <person name="de Almeida L.G."/>
            <person name="Rocha M."/>
            <person name="de Souza D.H."/>
            <person name="Malavazi I."/>
            <person name="Cerdeira L.T."/>
            <person name="Hong H."/>
            <person name="Samborskyy M."/>
            <person name="de Vasconcelos A.T."/>
            <person name="Leadlay P."/>
            <person name="Rodrigues-Filho E."/>
        </authorList>
    </citation>
    <scope>NUCLEOTIDE SEQUENCE [LARGE SCALE GENOMIC DNA]</scope>
    <source>
        <strain evidence="6">LaBioMMi 136</strain>
    </source>
</reference>
<keyword evidence="2" id="KW-0274">FAD</keyword>
<proteinExistence type="predicted"/>
<evidence type="ECO:0000256" key="1">
    <source>
        <dbReference type="ARBA" id="ARBA00022630"/>
    </source>
</evidence>
<organism evidence="5 6">
    <name type="scientific">Penicillium brasilianum</name>
    <dbReference type="NCBI Taxonomy" id="104259"/>
    <lineage>
        <taxon>Eukaryota</taxon>
        <taxon>Fungi</taxon>
        <taxon>Dikarya</taxon>
        <taxon>Ascomycota</taxon>
        <taxon>Pezizomycotina</taxon>
        <taxon>Eurotiomycetes</taxon>
        <taxon>Eurotiomycetidae</taxon>
        <taxon>Eurotiales</taxon>
        <taxon>Aspergillaceae</taxon>
        <taxon>Penicillium</taxon>
    </lineage>
</organism>
<dbReference type="Gene3D" id="3.50.50.60">
    <property type="entry name" value="FAD/NAD(P)-binding domain"/>
    <property type="match status" value="1"/>
</dbReference>
<comment type="caution">
    <text evidence="5">The sequence shown here is derived from an EMBL/GenBank/DDBJ whole genome shotgun (WGS) entry which is preliminary data.</text>
</comment>
<dbReference type="Gene3D" id="3.30.9.10">
    <property type="entry name" value="D-Amino Acid Oxidase, subunit A, domain 2"/>
    <property type="match status" value="1"/>
</dbReference>
<evidence type="ECO:0000256" key="2">
    <source>
        <dbReference type="ARBA" id="ARBA00022827"/>
    </source>
</evidence>
<dbReference type="InterPro" id="IPR036188">
    <property type="entry name" value="FAD/NAD-bd_sf"/>
</dbReference>
<evidence type="ECO:0000259" key="4">
    <source>
        <dbReference type="Pfam" id="PF01494"/>
    </source>
</evidence>
<keyword evidence="1" id="KW-0285">Flavoprotein</keyword>
<dbReference type="Proteomes" id="UP000190744">
    <property type="component" value="Unassembled WGS sequence"/>
</dbReference>
<dbReference type="SUPFAM" id="SSF51905">
    <property type="entry name" value="FAD/NAD(P)-binding domain"/>
    <property type="match status" value="1"/>
</dbReference>
<evidence type="ECO:0000313" key="5">
    <source>
        <dbReference type="EMBL" id="OOQ82709.1"/>
    </source>
</evidence>
<dbReference type="InterPro" id="IPR002938">
    <property type="entry name" value="FAD-bd"/>
</dbReference>
<dbReference type="AlphaFoldDB" id="A0A1S9RAZ3"/>
<name>A0A1S9RAZ3_PENBI</name>
<evidence type="ECO:0000256" key="3">
    <source>
        <dbReference type="ARBA" id="ARBA00023002"/>
    </source>
</evidence>
<protein>
    <recommendedName>
        <fullName evidence="4">FAD-binding domain-containing protein</fullName>
    </recommendedName>
</protein>
<dbReference type="Gene3D" id="3.40.30.120">
    <property type="match status" value="1"/>
</dbReference>